<evidence type="ECO:0000313" key="3">
    <source>
        <dbReference type="RefSeq" id="XP_017976541.1"/>
    </source>
</evidence>
<dbReference type="GeneID" id="108662024"/>
<feature type="region of interest" description="Disordered" evidence="1">
    <location>
        <begin position="1"/>
        <end position="26"/>
    </location>
</feature>
<dbReference type="KEGG" id="tcc:108662024"/>
<evidence type="ECO:0000313" key="2">
    <source>
        <dbReference type="Proteomes" id="UP000694886"/>
    </source>
</evidence>
<evidence type="ECO:0000256" key="1">
    <source>
        <dbReference type="SAM" id="MobiDB-lite"/>
    </source>
</evidence>
<sequence>DDDGMVCMKQKKQKTSINKKQKQRIDSEIRRNKRKSFDLLVKLTIQKFIKPTDLNHRHNRLSITLE</sequence>
<name>A0AB32WFA9_THECC</name>
<dbReference type="Gramene" id="Tc05v2_t020020.1">
    <property type="protein sequence ID" value="Tc05v2_p020020.1"/>
    <property type="gene ID" value="Tc05v2_g020020"/>
</dbReference>
<reference evidence="3" key="2">
    <citation type="submission" date="2025-08" db="UniProtKB">
        <authorList>
            <consortium name="RefSeq"/>
        </authorList>
    </citation>
    <scope>IDENTIFICATION</scope>
</reference>
<reference evidence="2" key="1">
    <citation type="journal article" date="1997" name="Nucleic Acids Res.">
        <title>tRNAscan-SE: a program for improved detection of transfer RNA genes in genomic sequence.</title>
        <authorList>
            <person name="Lowe T.M."/>
            <person name="Eddy S.R."/>
        </authorList>
    </citation>
    <scope>NUCLEOTIDE SEQUENCE [LARGE SCALE GENOMIC DNA]</scope>
    <source>
        <strain evidence="2">r\B97-61/B2</strain>
    </source>
</reference>
<dbReference type="AlphaFoldDB" id="A0AB32WFA9"/>
<feature type="non-terminal residue" evidence="3">
    <location>
        <position position="1"/>
    </location>
</feature>
<dbReference type="RefSeq" id="XP_017976541.1">
    <property type="nucleotide sequence ID" value="XM_018121052.1"/>
</dbReference>
<dbReference type="Proteomes" id="UP000694886">
    <property type="component" value="Chromosome 5"/>
</dbReference>
<protein>
    <submittedName>
        <fullName evidence="3">Uncharacterized protein LOC108662024</fullName>
    </submittedName>
</protein>
<feature type="compositionally biased region" description="Basic residues" evidence="1">
    <location>
        <begin position="9"/>
        <end position="22"/>
    </location>
</feature>
<proteinExistence type="predicted"/>
<gene>
    <name evidence="3" type="primary">LOC108662024</name>
</gene>
<organism evidence="2 3">
    <name type="scientific">Theobroma cacao</name>
    <name type="common">Cacao</name>
    <name type="synonym">Cocoa</name>
    <dbReference type="NCBI Taxonomy" id="3641"/>
    <lineage>
        <taxon>Eukaryota</taxon>
        <taxon>Viridiplantae</taxon>
        <taxon>Streptophyta</taxon>
        <taxon>Embryophyta</taxon>
        <taxon>Tracheophyta</taxon>
        <taxon>Spermatophyta</taxon>
        <taxon>Magnoliopsida</taxon>
        <taxon>eudicotyledons</taxon>
        <taxon>Gunneridae</taxon>
        <taxon>Pentapetalae</taxon>
        <taxon>rosids</taxon>
        <taxon>malvids</taxon>
        <taxon>Malvales</taxon>
        <taxon>Malvaceae</taxon>
        <taxon>Byttnerioideae</taxon>
        <taxon>Theobroma</taxon>
    </lineage>
</organism>
<accession>A0AB32WFA9</accession>